<dbReference type="SUPFAM" id="SSF53335">
    <property type="entry name" value="S-adenosyl-L-methionine-dependent methyltransferases"/>
    <property type="match status" value="1"/>
</dbReference>
<evidence type="ECO:0000256" key="1">
    <source>
        <dbReference type="ARBA" id="ARBA00022603"/>
    </source>
</evidence>
<dbReference type="AlphaFoldDB" id="A0A225NV96"/>
<keyword evidence="2 5" id="KW-0808">Transferase</keyword>
<dbReference type="OrthoDB" id="9810297at2"/>
<dbReference type="InterPro" id="IPR049560">
    <property type="entry name" value="MeTrfase_RsmB-F_NOP2_cat"/>
</dbReference>
<dbReference type="PRINTS" id="PR02008">
    <property type="entry name" value="RCMTFAMILY"/>
</dbReference>
<evidence type="ECO:0000313" key="9">
    <source>
        <dbReference type="Proteomes" id="UP000215377"/>
    </source>
</evidence>
<protein>
    <submittedName>
        <fullName evidence="8">SAM-dependent methlyltransferase</fullName>
    </submittedName>
</protein>
<feature type="active site" description="Nucleophile" evidence="5">
    <location>
        <position position="341"/>
    </location>
</feature>
<dbReference type="PANTHER" id="PTHR22807:SF53">
    <property type="entry name" value="RIBOSOMAL RNA SMALL SUBUNIT METHYLTRANSFERASE B-RELATED"/>
    <property type="match status" value="1"/>
</dbReference>
<dbReference type="InterPro" id="IPR023267">
    <property type="entry name" value="RCMT"/>
</dbReference>
<comment type="caution">
    <text evidence="8">The sequence shown here is derived from an EMBL/GenBank/DDBJ whole genome shotgun (WGS) entry which is preliminary data.</text>
</comment>
<evidence type="ECO:0000256" key="5">
    <source>
        <dbReference type="PROSITE-ProRule" id="PRU01023"/>
    </source>
</evidence>
<keyword evidence="1 5" id="KW-0489">Methyltransferase</keyword>
<dbReference type="Pfam" id="PF01189">
    <property type="entry name" value="Methyltr_RsmB-F"/>
    <property type="match status" value="1"/>
</dbReference>
<comment type="similarity">
    <text evidence="5">Belongs to the class I-like SAM-binding methyltransferase superfamily. RsmB/NOP family.</text>
</comment>
<dbReference type="InterPro" id="IPR001678">
    <property type="entry name" value="MeTrfase_RsmB-F_NOP2_dom"/>
</dbReference>
<dbReference type="PROSITE" id="PS51686">
    <property type="entry name" value="SAM_MT_RSMB_NOP"/>
    <property type="match status" value="1"/>
</dbReference>
<evidence type="ECO:0000259" key="7">
    <source>
        <dbReference type="PROSITE" id="PS51686"/>
    </source>
</evidence>
<feature type="binding site" evidence="5">
    <location>
        <position position="248"/>
    </location>
    <ligand>
        <name>S-adenosyl-L-methionine</name>
        <dbReference type="ChEBI" id="CHEBI:59789"/>
    </ligand>
</feature>
<dbReference type="Pfam" id="PF22458">
    <property type="entry name" value="RsmF-B_ferredox"/>
    <property type="match status" value="1"/>
</dbReference>
<feature type="domain" description="SAM-dependent MTase RsmB/NOP-type" evidence="7">
    <location>
        <begin position="135"/>
        <end position="391"/>
    </location>
</feature>
<dbReference type="InterPro" id="IPR029063">
    <property type="entry name" value="SAM-dependent_MTases_sf"/>
</dbReference>
<dbReference type="PANTHER" id="PTHR22807">
    <property type="entry name" value="NOP2 YEAST -RELATED NOL1/NOP2/FMU SUN DOMAIN-CONTAINING"/>
    <property type="match status" value="1"/>
</dbReference>
<proteinExistence type="inferred from homology"/>
<feature type="region of interest" description="Disordered" evidence="6">
    <location>
        <begin position="92"/>
        <end position="111"/>
    </location>
</feature>
<dbReference type="EMBL" id="AQQR01000001">
    <property type="protein sequence ID" value="OWU77367.1"/>
    <property type="molecule type" value="Genomic_DNA"/>
</dbReference>
<evidence type="ECO:0000256" key="3">
    <source>
        <dbReference type="ARBA" id="ARBA00022691"/>
    </source>
</evidence>
<keyword evidence="4 5" id="KW-0694">RNA-binding</keyword>
<dbReference type="GO" id="GO:0008173">
    <property type="term" value="F:RNA methyltransferase activity"/>
    <property type="evidence" value="ECO:0007669"/>
    <property type="project" value="InterPro"/>
</dbReference>
<dbReference type="Gene3D" id="3.40.50.150">
    <property type="entry name" value="Vaccinia Virus protein VP39"/>
    <property type="match status" value="1"/>
</dbReference>
<evidence type="ECO:0000256" key="2">
    <source>
        <dbReference type="ARBA" id="ARBA00022679"/>
    </source>
</evidence>
<dbReference type="GO" id="GO:0001510">
    <property type="term" value="P:RNA methylation"/>
    <property type="evidence" value="ECO:0007669"/>
    <property type="project" value="InterPro"/>
</dbReference>
<evidence type="ECO:0000256" key="4">
    <source>
        <dbReference type="ARBA" id="ARBA00022884"/>
    </source>
</evidence>
<dbReference type="Proteomes" id="UP000215377">
    <property type="component" value="Unassembled WGS sequence"/>
</dbReference>
<keyword evidence="3 5" id="KW-0949">S-adenosyl-L-methionine</keyword>
<accession>A0A225NV96</accession>
<comment type="caution">
    <text evidence="5">Lacks conserved residue(s) required for the propagation of feature annotation.</text>
</comment>
<reference evidence="8 9" key="1">
    <citation type="submission" date="2013-04" db="EMBL/GenBank/DDBJ databases">
        <title>Oceanicola sp. 22II1-22F33 Genome Sequencing.</title>
        <authorList>
            <person name="Lai Q."/>
            <person name="Li G."/>
            <person name="Shao Z."/>
        </authorList>
    </citation>
    <scope>NUCLEOTIDE SEQUENCE [LARGE SCALE GENOMIC DNA]</scope>
    <source>
        <strain evidence="8 9">22II1-22F33</strain>
    </source>
</reference>
<dbReference type="RefSeq" id="WP_088647974.1">
    <property type="nucleotide sequence ID" value="NZ_AQQR01000001.1"/>
</dbReference>
<dbReference type="CDD" id="cd02440">
    <property type="entry name" value="AdoMet_MTases"/>
    <property type="match status" value="1"/>
</dbReference>
<name>A0A225NV96_9RHOB</name>
<organism evidence="8 9">
    <name type="scientific">Marinibacterium profundimaris</name>
    <dbReference type="NCBI Taxonomy" id="1679460"/>
    <lineage>
        <taxon>Bacteria</taxon>
        <taxon>Pseudomonadati</taxon>
        <taxon>Pseudomonadota</taxon>
        <taxon>Alphaproteobacteria</taxon>
        <taxon>Rhodobacterales</taxon>
        <taxon>Paracoccaceae</taxon>
        <taxon>Marinibacterium</taxon>
    </lineage>
</organism>
<dbReference type="GO" id="GO:0003723">
    <property type="term" value="F:RNA binding"/>
    <property type="evidence" value="ECO:0007669"/>
    <property type="project" value="UniProtKB-UniRule"/>
</dbReference>
<dbReference type="InterPro" id="IPR054728">
    <property type="entry name" value="RsmB-like_ferredoxin"/>
</dbReference>
<gene>
    <name evidence="8" type="ORF">ATO3_01215</name>
</gene>
<feature type="binding site" evidence="5">
    <location>
        <position position="288"/>
    </location>
    <ligand>
        <name>S-adenosyl-L-methionine</name>
        <dbReference type="ChEBI" id="CHEBI:59789"/>
    </ligand>
</feature>
<evidence type="ECO:0000313" key="8">
    <source>
        <dbReference type="EMBL" id="OWU77367.1"/>
    </source>
</evidence>
<keyword evidence="9" id="KW-1185">Reference proteome</keyword>
<evidence type="ECO:0000256" key="6">
    <source>
        <dbReference type="SAM" id="MobiDB-lite"/>
    </source>
</evidence>
<sequence length="391" mass="40562">MTPAARVQAAIEVLDRIGSGAATEQALTAWARGARYAGSKDRAAVRDHVFGAIRCRRSFAALGGGTDGRSIMIGALRAAGLPLDEMFSGAPHAPAPLSAAERAAGHAPEGTDRLDLPDWLWPLFQESLGDAAEPAALALRGRAGVHLRVNTACGDRDSAIARLAEDGVTAQPHPAATTALAVTEGARRIRQGRAYAEGLVELQDAASQALVEALPLRPGQSVLDYCAGGGGKALAMAATGGLTITAHDADPRRMRDLPARADRAGAAIGLAETGSLADLGPFDLVLCDAPCSGSGSWRRAPDAKWDLTPDRLDDLCALQAEILDAAVPLVAPGGVLAYATCSVLRPENGDQIAGFLVRHGDWSVQSTRDWPVTEGDLGTDGFHLSVLTRKS</sequence>